<name>A0A3M7L219_AUXPR</name>
<proteinExistence type="predicted"/>
<dbReference type="EMBL" id="QOKY01000135">
    <property type="protein sequence ID" value="RMZ56647.1"/>
    <property type="molecule type" value="Genomic_DNA"/>
</dbReference>
<protein>
    <submittedName>
        <fullName evidence="2">Uncharacterized protein</fullName>
    </submittedName>
</protein>
<accession>A0A3M7L219</accession>
<comment type="caution">
    <text evidence="2">The sequence shown here is derived from an EMBL/GenBank/DDBJ whole genome shotgun (WGS) entry which is preliminary data.</text>
</comment>
<dbReference type="Proteomes" id="UP000279271">
    <property type="component" value="Unassembled WGS sequence"/>
</dbReference>
<reference evidence="3" key="1">
    <citation type="journal article" date="2018" name="Algal Res.">
        <title>Characterization of plant carbon substrate utilization by Auxenochlorella protothecoides.</title>
        <authorList>
            <person name="Vogler B.W."/>
            <person name="Starkenburg S.R."/>
            <person name="Sudasinghe N."/>
            <person name="Schambach J.Y."/>
            <person name="Rollin J.A."/>
            <person name="Pattathil S."/>
            <person name="Barry A.N."/>
        </authorList>
    </citation>
    <scope>NUCLEOTIDE SEQUENCE [LARGE SCALE GENOMIC DNA]</scope>
    <source>
        <strain evidence="3">UTEX 25</strain>
    </source>
</reference>
<sequence length="454" mass="48479">MDGAAFPELHSIVAASDDPRIWVFAEWIGPDFAAKTEDGMWSPYYHALLYNLTDDAVFACPEDTTWLLVTNGDNEYADSFLARAAAEAARGSADVVAFDFYSRYQRPTAPQCDRLATLPAPAPACKRNRLAWCHTDLGAYVLRYTRFLRERRGFGAGARAVAAPDLGAEHADGLLAAALAADGWAAAHVTDACLFSHSPSPQACAWGGGVWDDRDMMTWQAGGGACVSRQDLDWIMEHDPGAEVVAVALSSDGDIAGRRRGGEERGGRVCGVGLCGRGARRAGGEVAGVLASDADGRVEGGECLHVMGRPPRASLLPEGTKISSWAFCGEGQAHSAFRGRAAPCLSCVLHRRPAQHDDTCSQYPILSCAGFGSAAGTTAVDAAGQLTIQCIRRRDYLSEEVWGAAMDWYGELCADEMDLPVLRARQQQQQQQGAEHYTPAGSHPVMVKGSGIKS</sequence>
<evidence type="ECO:0000313" key="3">
    <source>
        <dbReference type="Proteomes" id="UP000279271"/>
    </source>
</evidence>
<dbReference type="AlphaFoldDB" id="A0A3M7L219"/>
<feature type="region of interest" description="Disordered" evidence="1">
    <location>
        <begin position="425"/>
        <end position="454"/>
    </location>
</feature>
<organism evidence="2 3">
    <name type="scientific">Auxenochlorella protothecoides</name>
    <name type="common">Green microalga</name>
    <name type="synonym">Chlorella protothecoides</name>
    <dbReference type="NCBI Taxonomy" id="3075"/>
    <lineage>
        <taxon>Eukaryota</taxon>
        <taxon>Viridiplantae</taxon>
        <taxon>Chlorophyta</taxon>
        <taxon>core chlorophytes</taxon>
        <taxon>Trebouxiophyceae</taxon>
        <taxon>Chlorellales</taxon>
        <taxon>Chlorellaceae</taxon>
        <taxon>Auxenochlorella</taxon>
    </lineage>
</organism>
<evidence type="ECO:0000313" key="2">
    <source>
        <dbReference type="EMBL" id="RMZ56647.1"/>
    </source>
</evidence>
<evidence type="ECO:0000256" key="1">
    <source>
        <dbReference type="SAM" id="MobiDB-lite"/>
    </source>
</evidence>
<gene>
    <name evidence="2" type="ORF">APUTEX25_002736</name>
</gene>